<feature type="compositionally biased region" description="Basic and acidic residues" evidence="1">
    <location>
        <begin position="95"/>
        <end position="105"/>
    </location>
</feature>
<dbReference type="RefSeq" id="WP_155620693.1">
    <property type="nucleotide sequence ID" value="NZ_WNZZ01000017.1"/>
</dbReference>
<evidence type="ECO:0000313" key="3">
    <source>
        <dbReference type="Proteomes" id="UP000442469"/>
    </source>
</evidence>
<dbReference type="EMBL" id="WNZZ01000017">
    <property type="protein sequence ID" value="MUG24763.1"/>
    <property type="molecule type" value="Genomic_DNA"/>
</dbReference>
<gene>
    <name evidence="2" type="ORF">GNQ08_20555</name>
</gene>
<reference evidence="2 3" key="1">
    <citation type="submission" date="2019-11" db="EMBL/GenBank/DDBJ databases">
        <title>Draft genome sequences of five Paenibacillus species of dairy origin.</title>
        <authorList>
            <person name="Olajide A.M."/>
            <person name="Chen S."/>
            <person name="Lapointe G."/>
        </authorList>
    </citation>
    <scope>NUCLEOTIDE SEQUENCE [LARGE SCALE GENOMIC DNA]</scope>
    <source>
        <strain evidence="2 3">3CT49</strain>
    </source>
</reference>
<sequence length="105" mass="11264">MEKETTYYHVTEPFIDKVTGKTILPGSLFEATPERAQRLRSADVIGEEATNEEIAAFTGVDVGKKDDQEEKKTTKEKQTKGKGASAADAGGTPDGGKDADNTKES</sequence>
<proteinExistence type="predicted"/>
<name>A0A6N8F1H9_PAEMA</name>
<evidence type="ECO:0000313" key="2">
    <source>
        <dbReference type="EMBL" id="MUG24763.1"/>
    </source>
</evidence>
<dbReference type="Proteomes" id="UP000442469">
    <property type="component" value="Unassembled WGS sequence"/>
</dbReference>
<feature type="region of interest" description="Disordered" evidence="1">
    <location>
        <begin position="58"/>
        <end position="105"/>
    </location>
</feature>
<organism evidence="2 3">
    <name type="scientific">Paenibacillus macerans</name>
    <name type="common">Bacillus macerans</name>
    <dbReference type="NCBI Taxonomy" id="44252"/>
    <lineage>
        <taxon>Bacteria</taxon>
        <taxon>Bacillati</taxon>
        <taxon>Bacillota</taxon>
        <taxon>Bacilli</taxon>
        <taxon>Bacillales</taxon>
        <taxon>Paenibacillaceae</taxon>
        <taxon>Paenibacillus</taxon>
    </lineage>
</organism>
<comment type="caution">
    <text evidence="2">The sequence shown here is derived from an EMBL/GenBank/DDBJ whole genome shotgun (WGS) entry which is preliminary data.</text>
</comment>
<protein>
    <submittedName>
        <fullName evidence="2">Uncharacterized protein</fullName>
    </submittedName>
</protein>
<dbReference type="AlphaFoldDB" id="A0A6N8F1H9"/>
<feature type="compositionally biased region" description="Low complexity" evidence="1">
    <location>
        <begin position="81"/>
        <end position="91"/>
    </location>
</feature>
<feature type="compositionally biased region" description="Basic and acidic residues" evidence="1">
    <location>
        <begin position="62"/>
        <end position="79"/>
    </location>
</feature>
<accession>A0A6N8F1H9</accession>
<evidence type="ECO:0000256" key="1">
    <source>
        <dbReference type="SAM" id="MobiDB-lite"/>
    </source>
</evidence>